<dbReference type="EMBL" id="AAOH01000003">
    <property type="protein sequence ID" value="EAR28770.1"/>
    <property type="molecule type" value="Genomic_DNA"/>
</dbReference>
<proteinExistence type="inferred from homology"/>
<keyword evidence="3" id="KW-1185">Reference proteome</keyword>
<dbReference type="GO" id="GO:0032787">
    <property type="term" value="P:monocarboxylic acid metabolic process"/>
    <property type="evidence" value="ECO:0007669"/>
    <property type="project" value="UniProtKB-ARBA"/>
</dbReference>
<reference evidence="2 3" key="1">
    <citation type="submission" date="2006-02" db="EMBL/GenBank/DDBJ databases">
        <authorList>
            <person name="Moran M.A."/>
            <person name="Kjelleberg S."/>
            <person name="Egan S."/>
            <person name="Saunders N."/>
            <person name="Thomas T."/>
            <person name="Ferriera S."/>
            <person name="Johnson J."/>
            <person name="Kravitz S."/>
            <person name="Halpern A."/>
            <person name="Remington K."/>
            <person name="Beeson K."/>
            <person name="Tran B."/>
            <person name="Rogers Y.-H."/>
            <person name="Friedman R."/>
            <person name="Venter J.C."/>
        </authorList>
    </citation>
    <scope>NUCLEOTIDE SEQUENCE [LARGE SCALE GENOMIC DNA]</scope>
    <source>
        <strain evidence="2 3">D2</strain>
    </source>
</reference>
<dbReference type="SUPFAM" id="SSF51735">
    <property type="entry name" value="NAD(P)-binding Rossmann-fold domains"/>
    <property type="match status" value="1"/>
</dbReference>
<dbReference type="PRINTS" id="PR00080">
    <property type="entry name" value="SDRFAMILY"/>
</dbReference>
<dbReference type="Pfam" id="PF13561">
    <property type="entry name" value="adh_short_C2"/>
    <property type="match status" value="1"/>
</dbReference>
<sequence>MKEQPFIALVSGAASGIGAECVKQYLAMGVHVYGIDKDEDKLLTLKHQLKGSTGAFTPVVCDLVNEQPSSLGELGIAFEADAKVALVNNIGGSDMTTNQFLAHDWSDFISSYEFNVKPAFTLSKLMIPVMKSANWGRIVMISSVAARKPLPAVGAQYCAAKSALLGLTRKLADEFSEYGILTNTVCPGVIATDRILAGWDKKSPQQVQVDLQKFPCKRLGTPQDVAQMVCFLGSDQNNYMSGSISDVNGGLYMS</sequence>
<accession>A4C855</accession>
<dbReference type="PANTHER" id="PTHR42879">
    <property type="entry name" value="3-OXOACYL-(ACYL-CARRIER-PROTEIN) REDUCTASE"/>
    <property type="match status" value="1"/>
</dbReference>
<dbReference type="OrthoDB" id="9810734at2"/>
<dbReference type="InterPro" id="IPR002347">
    <property type="entry name" value="SDR_fam"/>
</dbReference>
<dbReference type="HOGENOM" id="CLU_010194_1_0_6"/>
<dbReference type="InterPro" id="IPR020904">
    <property type="entry name" value="Sc_DH/Rdtase_CS"/>
</dbReference>
<name>A4C855_9GAMM</name>
<dbReference type="AlphaFoldDB" id="A4C855"/>
<evidence type="ECO:0000313" key="3">
    <source>
        <dbReference type="Proteomes" id="UP000006201"/>
    </source>
</evidence>
<dbReference type="PROSITE" id="PS00061">
    <property type="entry name" value="ADH_SHORT"/>
    <property type="match status" value="1"/>
</dbReference>
<dbReference type="PRINTS" id="PR00081">
    <property type="entry name" value="GDHRDH"/>
</dbReference>
<gene>
    <name evidence="2" type="ORF">PTD2_06999</name>
</gene>
<dbReference type="eggNOG" id="COG1028">
    <property type="taxonomic scope" value="Bacteria"/>
</dbReference>
<evidence type="ECO:0000256" key="1">
    <source>
        <dbReference type="ARBA" id="ARBA00006484"/>
    </source>
</evidence>
<dbReference type="Gene3D" id="3.40.50.720">
    <property type="entry name" value="NAD(P)-binding Rossmann-like Domain"/>
    <property type="match status" value="1"/>
</dbReference>
<dbReference type="CDD" id="cd05233">
    <property type="entry name" value="SDR_c"/>
    <property type="match status" value="1"/>
</dbReference>
<organism evidence="2 3">
    <name type="scientific">Pseudoalteromonas tunicata D2</name>
    <dbReference type="NCBI Taxonomy" id="87626"/>
    <lineage>
        <taxon>Bacteria</taxon>
        <taxon>Pseudomonadati</taxon>
        <taxon>Pseudomonadota</taxon>
        <taxon>Gammaproteobacteria</taxon>
        <taxon>Alteromonadales</taxon>
        <taxon>Pseudoalteromonadaceae</taxon>
        <taxon>Pseudoalteromonas</taxon>
    </lineage>
</organism>
<evidence type="ECO:0000313" key="2">
    <source>
        <dbReference type="EMBL" id="EAR28770.1"/>
    </source>
</evidence>
<dbReference type="RefSeq" id="WP_009838032.1">
    <property type="nucleotide sequence ID" value="NZ_AAOH01000003.1"/>
</dbReference>
<dbReference type="STRING" id="87626.PTD2_06999"/>
<dbReference type="InterPro" id="IPR050259">
    <property type="entry name" value="SDR"/>
</dbReference>
<comment type="similarity">
    <text evidence="1">Belongs to the short-chain dehydrogenases/reductases (SDR) family.</text>
</comment>
<dbReference type="InterPro" id="IPR036291">
    <property type="entry name" value="NAD(P)-bd_dom_sf"/>
</dbReference>
<protein>
    <submittedName>
        <fullName evidence="2">3-ketoacyl-(Acyl-carrier-protein) reductase</fullName>
    </submittedName>
</protein>
<comment type="caution">
    <text evidence="2">The sequence shown here is derived from an EMBL/GenBank/DDBJ whole genome shotgun (WGS) entry which is preliminary data.</text>
</comment>
<dbReference type="Proteomes" id="UP000006201">
    <property type="component" value="Unassembled WGS sequence"/>
</dbReference>